<comment type="caution">
    <text evidence="10">Lacks conserved residue(s) required for the propagation of feature annotation.</text>
</comment>
<keyword evidence="4 10" id="KW-0808">Transferase</keyword>
<evidence type="ECO:0000256" key="12">
    <source>
        <dbReference type="RuleBase" id="RU003784"/>
    </source>
</evidence>
<gene>
    <name evidence="10" type="primary">miaA</name>
    <name evidence="14" type="ORF">A2527_10475</name>
</gene>
<comment type="similarity">
    <text evidence="3 10 13">Belongs to the IPP transferase family.</text>
</comment>
<proteinExistence type="inferred from homology"/>
<dbReference type="Proteomes" id="UP000178449">
    <property type="component" value="Unassembled WGS sequence"/>
</dbReference>
<dbReference type="EMBL" id="MFNE01000001">
    <property type="protein sequence ID" value="OGG97293.1"/>
    <property type="molecule type" value="Genomic_DNA"/>
</dbReference>
<evidence type="ECO:0000256" key="10">
    <source>
        <dbReference type="HAMAP-Rule" id="MF_00185"/>
    </source>
</evidence>
<dbReference type="SUPFAM" id="SSF52540">
    <property type="entry name" value="P-loop containing nucleoside triphosphate hydrolases"/>
    <property type="match status" value="2"/>
</dbReference>
<evidence type="ECO:0000256" key="1">
    <source>
        <dbReference type="ARBA" id="ARBA00001946"/>
    </source>
</evidence>
<dbReference type="NCBIfam" id="TIGR00174">
    <property type="entry name" value="miaA"/>
    <property type="match status" value="1"/>
</dbReference>
<evidence type="ECO:0000256" key="8">
    <source>
        <dbReference type="ARBA" id="ARBA00022842"/>
    </source>
</evidence>
<sequence length="303" mass="33796">MIKLPVLLAILGPTASGKTTLGLEVAQALGAEIISADSMQIYRGMDIGTAKPSRAERALVPHHLIDILNPDQPYNVGQFVTLARSAFAELELKKKPALVLGGTHLYIKTLTAGLPPAPAAPPELKADLYQRLTQTGVAPLYEELKRLDPQVAERLHPNDQARVTRALEVFLAFGRSIDSYPRCAPAYRTFFIGIEWPREELYQRINQRAIEMVESGLVAETESLLNAGYKPELPAMGAIGYKQAVEYLKGQISKEQMIVELQTQTRRYAKKQLTWCKSLENIHWVPPGPLQPELLTQIQKFYE</sequence>
<name>A0A1F6GGQ5_9PROT</name>
<dbReference type="STRING" id="1817772.A2527_10475"/>
<evidence type="ECO:0000256" key="9">
    <source>
        <dbReference type="ARBA" id="ARBA00049563"/>
    </source>
</evidence>
<dbReference type="Pfam" id="PF01715">
    <property type="entry name" value="IPPT"/>
    <property type="match status" value="1"/>
</dbReference>
<evidence type="ECO:0000256" key="3">
    <source>
        <dbReference type="ARBA" id="ARBA00005842"/>
    </source>
</evidence>
<dbReference type="Gene3D" id="3.40.50.300">
    <property type="entry name" value="P-loop containing nucleotide triphosphate hydrolases"/>
    <property type="match status" value="1"/>
</dbReference>
<comment type="caution">
    <text evidence="14">The sequence shown here is derived from an EMBL/GenBank/DDBJ whole genome shotgun (WGS) entry which is preliminary data.</text>
</comment>
<dbReference type="GO" id="GO:0005524">
    <property type="term" value="F:ATP binding"/>
    <property type="evidence" value="ECO:0007669"/>
    <property type="project" value="UniProtKB-UniRule"/>
</dbReference>
<protein>
    <recommendedName>
        <fullName evidence="10">tRNA dimethylallyltransferase</fullName>
        <ecNumber evidence="10">2.5.1.75</ecNumber>
    </recommendedName>
    <alternativeName>
        <fullName evidence="10">Dimethylallyl diphosphate:tRNA dimethylallyltransferase</fullName>
        <shortName evidence="10">DMAPP:tRNA dimethylallyltransferase</shortName>
        <shortName evidence="10">DMATase</shortName>
    </alternativeName>
    <alternativeName>
        <fullName evidence="10">Isopentenyl-diphosphate:tRNA isopentenyltransferase</fullName>
        <shortName evidence="10">IPP transferase</shortName>
        <shortName evidence="10">IPPT</shortName>
        <shortName evidence="10">IPTase</shortName>
    </alternativeName>
</protein>
<evidence type="ECO:0000256" key="7">
    <source>
        <dbReference type="ARBA" id="ARBA00022840"/>
    </source>
</evidence>
<feature type="region of interest" description="Interaction with substrate tRNA" evidence="10">
    <location>
        <begin position="37"/>
        <end position="40"/>
    </location>
</feature>
<comment type="catalytic activity">
    <reaction evidence="9 10 11">
        <text>adenosine(37) in tRNA + dimethylallyl diphosphate = N(6)-dimethylallyladenosine(37) in tRNA + diphosphate</text>
        <dbReference type="Rhea" id="RHEA:26482"/>
        <dbReference type="Rhea" id="RHEA-COMP:10162"/>
        <dbReference type="Rhea" id="RHEA-COMP:10375"/>
        <dbReference type="ChEBI" id="CHEBI:33019"/>
        <dbReference type="ChEBI" id="CHEBI:57623"/>
        <dbReference type="ChEBI" id="CHEBI:74411"/>
        <dbReference type="ChEBI" id="CHEBI:74415"/>
        <dbReference type="EC" id="2.5.1.75"/>
    </reaction>
</comment>
<evidence type="ECO:0000256" key="13">
    <source>
        <dbReference type="RuleBase" id="RU003785"/>
    </source>
</evidence>
<feature type="site" description="Interaction with substrate tRNA" evidence="10">
    <location>
        <position position="103"/>
    </location>
</feature>
<dbReference type="InterPro" id="IPR027417">
    <property type="entry name" value="P-loop_NTPase"/>
</dbReference>
<evidence type="ECO:0000313" key="14">
    <source>
        <dbReference type="EMBL" id="OGG97293.1"/>
    </source>
</evidence>
<dbReference type="HAMAP" id="MF_00185">
    <property type="entry name" value="IPP_trans"/>
    <property type="match status" value="1"/>
</dbReference>
<dbReference type="EC" id="2.5.1.75" evidence="10"/>
<dbReference type="GO" id="GO:0006400">
    <property type="term" value="P:tRNA modification"/>
    <property type="evidence" value="ECO:0007669"/>
    <property type="project" value="TreeGrafter"/>
</dbReference>
<dbReference type="GO" id="GO:0052381">
    <property type="term" value="F:tRNA dimethylallyltransferase activity"/>
    <property type="evidence" value="ECO:0007669"/>
    <property type="project" value="UniProtKB-UniRule"/>
</dbReference>
<dbReference type="AlphaFoldDB" id="A0A1F6GGQ5"/>
<keyword evidence="8 10" id="KW-0460">Magnesium</keyword>
<feature type="binding site" evidence="10">
    <location>
        <begin position="12"/>
        <end position="19"/>
    </location>
    <ligand>
        <name>ATP</name>
        <dbReference type="ChEBI" id="CHEBI:30616"/>
    </ligand>
</feature>
<dbReference type="PANTHER" id="PTHR11088">
    <property type="entry name" value="TRNA DIMETHYLALLYLTRANSFERASE"/>
    <property type="match status" value="1"/>
</dbReference>
<dbReference type="PANTHER" id="PTHR11088:SF60">
    <property type="entry name" value="TRNA DIMETHYLALLYLTRANSFERASE"/>
    <property type="match status" value="1"/>
</dbReference>
<dbReference type="Gene3D" id="1.10.20.140">
    <property type="match status" value="1"/>
</dbReference>
<organism evidence="14 15">
    <name type="scientific">Candidatus Lambdaproteobacteria bacterium RIFOXYD2_FULL_50_16</name>
    <dbReference type="NCBI Taxonomy" id="1817772"/>
    <lineage>
        <taxon>Bacteria</taxon>
        <taxon>Pseudomonadati</taxon>
        <taxon>Pseudomonadota</taxon>
        <taxon>Candidatus Lambdaproteobacteria</taxon>
    </lineage>
</organism>
<feature type="binding site" evidence="10">
    <location>
        <begin position="14"/>
        <end position="19"/>
    </location>
    <ligand>
        <name>substrate</name>
    </ligand>
</feature>
<comment type="function">
    <text evidence="2 10 12">Catalyzes the transfer of a dimethylallyl group onto the adenine at position 37 in tRNAs that read codons beginning with uridine, leading to the formation of N6-(dimethylallyl)adenosine (i(6)A).</text>
</comment>
<comment type="cofactor">
    <cofactor evidence="1 10">
        <name>Mg(2+)</name>
        <dbReference type="ChEBI" id="CHEBI:18420"/>
    </cofactor>
</comment>
<keyword evidence="6 10" id="KW-0547">Nucleotide-binding</keyword>
<keyword evidence="7 10" id="KW-0067">ATP-binding</keyword>
<evidence type="ECO:0000256" key="11">
    <source>
        <dbReference type="RuleBase" id="RU003783"/>
    </source>
</evidence>
<comment type="subunit">
    <text evidence="10">Monomer.</text>
</comment>
<evidence type="ECO:0000256" key="5">
    <source>
        <dbReference type="ARBA" id="ARBA00022694"/>
    </source>
</evidence>
<evidence type="ECO:0000256" key="2">
    <source>
        <dbReference type="ARBA" id="ARBA00003213"/>
    </source>
</evidence>
<evidence type="ECO:0000313" key="15">
    <source>
        <dbReference type="Proteomes" id="UP000178449"/>
    </source>
</evidence>
<dbReference type="InterPro" id="IPR039657">
    <property type="entry name" value="Dimethylallyltransferase"/>
</dbReference>
<keyword evidence="5 10" id="KW-0819">tRNA processing</keyword>
<evidence type="ECO:0000256" key="6">
    <source>
        <dbReference type="ARBA" id="ARBA00022741"/>
    </source>
</evidence>
<accession>A0A1F6GGQ5</accession>
<dbReference type="InterPro" id="IPR018022">
    <property type="entry name" value="IPT"/>
</dbReference>
<evidence type="ECO:0000256" key="4">
    <source>
        <dbReference type="ARBA" id="ARBA00022679"/>
    </source>
</evidence>
<reference evidence="14 15" key="1">
    <citation type="journal article" date="2016" name="Nat. Commun.">
        <title>Thousands of microbial genomes shed light on interconnected biogeochemical processes in an aquifer system.</title>
        <authorList>
            <person name="Anantharaman K."/>
            <person name="Brown C.T."/>
            <person name="Hug L.A."/>
            <person name="Sharon I."/>
            <person name="Castelle C.J."/>
            <person name="Probst A.J."/>
            <person name="Thomas B.C."/>
            <person name="Singh A."/>
            <person name="Wilkins M.J."/>
            <person name="Karaoz U."/>
            <person name="Brodie E.L."/>
            <person name="Williams K.H."/>
            <person name="Hubbard S.S."/>
            <person name="Banfield J.F."/>
        </authorList>
    </citation>
    <scope>NUCLEOTIDE SEQUENCE [LARGE SCALE GENOMIC DNA]</scope>
</reference>